<comment type="caution">
    <text evidence="1">The sequence shown here is derived from an EMBL/GenBank/DDBJ whole genome shotgun (WGS) entry which is preliminary data.</text>
</comment>
<proteinExistence type="predicted"/>
<dbReference type="EMBL" id="JAVDRD010000007">
    <property type="protein sequence ID" value="MDR6512026.1"/>
    <property type="molecule type" value="Genomic_DNA"/>
</dbReference>
<organism evidence="1 2">
    <name type="scientific">Novosphingobium capsulatum</name>
    <dbReference type="NCBI Taxonomy" id="13688"/>
    <lineage>
        <taxon>Bacteria</taxon>
        <taxon>Pseudomonadati</taxon>
        <taxon>Pseudomonadota</taxon>
        <taxon>Alphaproteobacteria</taxon>
        <taxon>Sphingomonadales</taxon>
        <taxon>Sphingomonadaceae</taxon>
        <taxon>Novosphingobium</taxon>
    </lineage>
</organism>
<keyword evidence="2" id="KW-1185">Reference proteome</keyword>
<evidence type="ECO:0000313" key="1">
    <source>
        <dbReference type="EMBL" id="MDR6512026.1"/>
    </source>
</evidence>
<protein>
    <submittedName>
        <fullName evidence="1">Uncharacterized protein</fullName>
    </submittedName>
</protein>
<gene>
    <name evidence="1" type="ORF">J2792_002909</name>
</gene>
<sequence length="49" mass="5380">MRDRSRSIAPEIEMAASRSAWASAFHTRKVTISTEVSTERLISTVSNAA</sequence>
<accession>A0ABU1MNU2</accession>
<name>A0ABU1MNU2_9SPHN</name>
<dbReference type="Proteomes" id="UP001184150">
    <property type="component" value="Unassembled WGS sequence"/>
</dbReference>
<reference evidence="1 2" key="1">
    <citation type="submission" date="2023-07" db="EMBL/GenBank/DDBJ databases">
        <title>Sorghum-associated microbial communities from plants grown in Nebraska, USA.</title>
        <authorList>
            <person name="Schachtman D."/>
        </authorList>
    </citation>
    <scope>NUCLEOTIDE SEQUENCE [LARGE SCALE GENOMIC DNA]</scope>
    <source>
        <strain evidence="1 2">DS1027</strain>
    </source>
</reference>
<evidence type="ECO:0000313" key="2">
    <source>
        <dbReference type="Proteomes" id="UP001184150"/>
    </source>
</evidence>
<dbReference type="RefSeq" id="WP_158272949.1">
    <property type="nucleotide sequence ID" value="NZ_CP140000.1"/>
</dbReference>